<dbReference type="Proteomes" id="UP000288805">
    <property type="component" value="Unassembled WGS sequence"/>
</dbReference>
<protein>
    <submittedName>
        <fullName evidence="2">Uncharacterized protein</fullName>
    </submittedName>
</protein>
<evidence type="ECO:0000256" key="1">
    <source>
        <dbReference type="SAM" id="MobiDB-lite"/>
    </source>
</evidence>
<sequence>MFLQCDEDIISNAVPKHSVSNQSNREVVQGNNNISKNHPFPHGSLGRLPRGGRNCCMDLQHHIVTSIGKCYITQGAKEGEDSSVVVKAVHVYCTSGEKAIDIFEGIQVKWDMVYTKKQSNEGIDYEPRSIELSFPKKNMKKILSSNLLYVVERSEAFIEENKVLKLYSYCGSAVSIATQEFRRLLVTARNQSILEIEDIDSSSELQGQQAEEHNLNDSQLTPTAIAEELMKSEEADSALGKLVPQKVKDSTK</sequence>
<dbReference type="EMBL" id="QGNW01001606">
    <property type="protein sequence ID" value="RVW35361.1"/>
    <property type="molecule type" value="Genomic_DNA"/>
</dbReference>
<organism evidence="2 3">
    <name type="scientific">Vitis vinifera</name>
    <name type="common">Grape</name>
    <dbReference type="NCBI Taxonomy" id="29760"/>
    <lineage>
        <taxon>Eukaryota</taxon>
        <taxon>Viridiplantae</taxon>
        <taxon>Streptophyta</taxon>
        <taxon>Embryophyta</taxon>
        <taxon>Tracheophyta</taxon>
        <taxon>Spermatophyta</taxon>
        <taxon>Magnoliopsida</taxon>
        <taxon>eudicotyledons</taxon>
        <taxon>Gunneridae</taxon>
        <taxon>Pentapetalae</taxon>
        <taxon>rosids</taxon>
        <taxon>Vitales</taxon>
        <taxon>Vitaceae</taxon>
        <taxon>Viteae</taxon>
        <taxon>Vitis</taxon>
    </lineage>
</organism>
<dbReference type="InterPro" id="IPR050747">
    <property type="entry name" value="Mitochondrial_chaperone_BCS1"/>
</dbReference>
<comment type="caution">
    <text evidence="2">The sequence shown here is derived from an EMBL/GenBank/DDBJ whole genome shotgun (WGS) entry which is preliminary data.</text>
</comment>
<gene>
    <name evidence="2" type="ORF">CK203_077047</name>
</gene>
<reference evidence="2 3" key="1">
    <citation type="journal article" date="2018" name="PLoS Genet.">
        <title>Population sequencing reveals clonal diversity and ancestral inbreeding in the grapevine cultivar Chardonnay.</title>
        <authorList>
            <person name="Roach M.J."/>
            <person name="Johnson D.L."/>
            <person name="Bohlmann J."/>
            <person name="van Vuuren H.J."/>
            <person name="Jones S.J."/>
            <person name="Pretorius I.S."/>
            <person name="Schmidt S.A."/>
            <person name="Borneman A.R."/>
        </authorList>
    </citation>
    <scope>NUCLEOTIDE SEQUENCE [LARGE SCALE GENOMIC DNA]</scope>
    <source>
        <strain evidence="3">cv. Chardonnay</strain>
        <tissue evidence="2">Leaf</tissue>
    </source>
</reference>
<proteinExistence type="predicted"/>
<evidence type="ECO:0000313" key="2">
    <source>
        <dbReference type="EMBL" id="RVW35361.1"/>
    </source>
</evidence>
<dbReference type="AlphaFoldDB" id="A0A438DIT1"/>
<accession>A0A438DIT1</accession>
<feature type="region of interest" description="Disordered" evidence="1">
    <location>
        <begin position="204"/>
        <end position="223"/>
    </location>
</feature>
<evidence type="ECO:0000313" key="3">
    <source>
        <dbReference type="Proteomes" id="UP000288805"/>
    </source>
</evidence>
<name>A0A438DIT1_VITVI</name>
<dbReference type="PANTHER" id="PTHR23070">
    <property type="entry name" value="BCS1 AAA-TYPE ATPASE"/>
    <property type="match status" value="1"/>
</dbReference>